<feature type="region of interest" description="Disordered" evidence="1">
    <location>
        <begin position="90"/>
        <end position="177"/>
    </location>
</feature>
<keyword evidence="4" id="KW-1185">Reference proteome</keyword>
<reference evidence="4" key="1">
    <citation type="submission" date="2015-07" db="EMBL/GenBank/DDBJ databases">
        <authorList>
            <person name="Teixeira M.M."/>
            <person name="Souza R.C."/>
            <person name="Almeida L.G."/>
            <person name="Vicente V.A."/>
            <person name="de Hoog S."/>
            <person name="Bocca A.L."/>
            <person name="de Almeida S.R."/>
            <person name="Vasconcelos A.T."/>
            <person name="Felipe M.S."/>
        </authorList>
    </citation>
    <scope>NUCLEOTIDE SEQUENCE [LARGE SCALE GENOMIC DNA]</scope>
    <source>
        <strain evidence="4">KSF</strain>
    </source>
</reference>
<dbReference type="OrthoDB" id="4146997at2759"/>
<evidence type="ECO:0000313" key="3">
    <source>
        <dbReference type="EMBL" id="OCT45782.1"/>
    </source>
</evidence>
<comment type="caution">
    <text evidence="3">The sequence shown here is derived from an EMBL/GenBank/DDBJ whole genome shotgun (WGS) entry which is preliminary data.</text>
</comment>
<keyword evidence="2" id="KW-0812">Transmembrane</keyword>
<dbReference type="VEuPathDB" id="FungiDB:CLCR_01730"/>
<dbReference type="VEuPathDB" id="FungiDB:G647_03674"/>
<organism evidence="3 4">
    <name type="scientific">Cladophialophora carrionii</name>
    <dbReference type="NCBI Taxonomy" id="86049"/>
    <lineage>
        <taxon>Eukaryota</taxon>
        <taxon>Fungi</taxon>
        <taxon>Dikarya</taxon>
        <taxon>Ascomycota</taxon>
        <taxon>Pezizomycotina</taxon>
        <taxon>Eurotiomycetes</taxon>
        <taxon>Chaetothyriomycetidae</taxon>
        <taxon>Chaetothyriales</taxon>
        <taxon>Herpotrichiellaceae</taxon>
        <taxon>Cladophialophora</taxon>
    </lineage>
</organism>
<evidence type="ECO:0000256" key="1">
    <source>
        <dbReference type="SAM" id="MobiDB-lite"/>
    </source>
</evidence>
<evidence type="ECO:0000313" key="4">
    <source>
        <dbReference type="Proteomes" id="UP000094526"/>
    </source>
</evidence>
<gene>
    <name evidence="3" type="ORF">CLCR_01730</name>
</gene>
<evidence type="ECO:0000256" key="2">
    <source>
        <dbReference type="SAM" id="Phobius"/>
    </source>
</evidence>
<dbReference type="Proteomes" id="UP000094526">
    <property type="component" value="Unassembled WGS sequence"/>
</dbReference>
<feature type="compositionally biased region" description="Basic and acidic residues" evidence="1">
    <location>
        <begin position="94"/>
        <end position="106"/>
    </location>
</feature>
<feature type="transmembrane region" description="Helical" evidence="2">
    <location>
        <begin position="49"/>
        <end position="67"/>
    </location>
</feature>
<keyword evidence="2" id="KW-1133">Transmembrane helix</keyword>
<dbReference type="AlphaFoldDB" id="A0A1C1CBE8"/>
<name>A0A1C1CBE8_9EURO</name>
<dbReference type="EMBL" id="LGRB01000019">
    <property type="protein sequence ID" value="OCT45782.1"/>
    <property type="molecule type" value="Genomic_DNA"/>
</dbReference>
<keyword evidence="2" id="KW-0472">Membrane</keyword>
<proteinExistence type="predicted"/>
<sequence length="177" mass="19717">MSMAATEDETLFNSTASITEPPRAYFSIPRPDLVLTIIDNPFRTRQSTVLVIIGVVALGICTVFLAVRYAQILRCNMHEHVKAPLTLEAQKSNRLGDDDKNEDYPGDRTPVTQSPDSYDDKHSSIRRRPRARLPQPKTIAIGGVREGKIAQRRASRSRSVGRDMQAPDDTLAMAEQV</sequence>
<protein>
    <submittedName>
        <fullName evidence="3">Uncharacterized protein</fullName>
    </submittedName>
</protein>
<accession>A0A1C1CBE8</accession>